<evidence type="ECO:0000313" key="2">
    <source>
        <dbReference type="Proteomes" id="UP001183648"/>
    </source>
</evidence>
<evidence type="ECO:0000313" key="1">
    <source>
        <dbReference type="EMBL" id="MDR7363881.1"/>
    </source>
</evidence>
<proteinExistence type="predicted"/>
<comment type="caution">
    <text evidence="1">The sequence shown here is derived from an EMBL/GenBank/DDBJ whole genome shotgun (WGS) entry which is preliminary data.</text>
</comment>
<protein>
    <submittedName>
        <fullName evidence="1">Uncharacterized protein</fullName>
    </submittedName>
</protein>
<organism evidence="1 2">
    <name type="scientific">Nocardioides marmoribigeumensis</name>
    <dbReference type="NCBI Taxonomy" id="433649"/>
    <lineage>
        <taxon>Bacteria</taxon>
        <taxon>Bacillati</taxon>
        <taxon>Actinomycetota</taxon>
        <taxon>Actinomycetes</taxon>
        <taxon>Propionibacteriales</taxon>
        <taxon>Nocardioidaceae</taxon>
        <taxon>Nocardioides</taxon>
    </lineage>
</organism>
<name>A0ABU2BZP7_9ACTN</name>
<dbReference type="EMBL" id="JAVDYG010000001">
    <property type="protein sequence ID" value="MDR7363881.1"/>
    <property type="molecule type" value="Genomic_DNA"/>
</dbReference>
<reference evidence="1 2" key="1">
    <citation type="submission" date="2023-07" db="EMBL/GenBank/DDBJ databases">
        <title>Sequencing the genomes of 1000 actinobacteria strains.</title>
        <authorList>
            <person name="Klenk H.-P."/>
        </authorList>
    </citation>
    <scope>NUCLEOTIDE SEQUENCE [LARGE SCALE GENOMIC DNA]</scope>
    <source>
        <strain evidence="1 2">DSM 19426</strain>
    </source>
</reference>
<sequence length="124" mass="14293">MRRPHENVATVLVDPAVLRDLELELMSHDLWVWPVATAPICLDGERQAFQIRRRLVEQHRGDWDDAAGWTPVWVSFGDTWRHGDDPLPWSAHQALWHTLGAYDGHVRYRLGLGGVPRLSIRQES</sequence>
<dbReference type="Proteomes" id="UP001183648">
    <property type="component" value="Unassembled WGS sequence"/>
</dbReference>
<dbReference type="RefSeq" id="WP_310304786.1">
    <property type="nucleotide sequence ID" value="NZ_BAAAPS010000005.1"/>
</dbReference>
<accession>A0ABU2BZP7</accession>
<keyword evidence="2" id="KW-1185">Reference proteome</keyword>
<gene>
    <name evidence="1" type="ORF">J2S63_003434</name>
</gene>